<accession>A0A7W4TIJ7</accession>
<gene>
    <name evidence="6" type="ORF">FHR75_000360</name>
</gene>
<dbReference type="InterPro" id="IPR004821">
    <property type="entry name" value="Cyt_trans-like"/>
</dbReference>
<evidence type="ECO:0000259" key="5">
    <source>
        <dbReference type="Pfam" id="PF01467"/>
    </source>
</evidence>
<evidence type="ECO:0000256" key="3">
    <source>
        <dbReference type="SAM" id="MobiDB-lite"/>
    </source>
</evidence>
<keyword evidence="4" id="KW-0472">Membrane</keyword>
<dbReference type="SUPFAM" id="SSF52374">
    <property type="entry name" value="Nucleotidylyl transferase"/>
    <property type="match status" value="1"/>
</dbReference>
<dbReference type="InterPro" id="IPR014729">
    <property type="entry name" value="Rossmann-like_a/b/a_fold"/>
</dbReference>
<feature type="transmembrane region" description="Helical" evidence="4">
    <location>
        <begin position="330"/>
        <end position="348"/>
    </location>
</feature>
<dbReference type="EMBL" id="JACHVY010000001">
    <property type="protein sequence ID" value="MBB2899572.1"/>
    <property type="molecule type" value="Genomic_DNA"/>
</dbReference>
<dbReference type="GO" id="GO:0016020">
    <property type="term" value="C:membrane"/>
    <property type="evidence" value="ECO:0007669"/>
    <property type="project" value="InterPro"/>
</dbReference>
<dbReference type="Pfam" id="PF01066">
    <property type="entry name" value="CDP-OH_P_transf"/>
    <property type="match status" value="1"/>
</dbReference>
<feature type="transmembrane region" description="Helical" evidence="4">
    <location>
        <begin position="285"/>
        <end position="309"/>
    </location>
</feature>
<comment type="caution">
    <text evidence="6">The sequence shown here is derived from an EMBL/GenBank/DDBJ whole genome shotgun (WGS) entry which is preliminary data.</text>
</comment>
<evidence type="ECO:0000313" key="6">
    <source>
        <dbReference type="EMBL" id="MBB2899572.1"/>
    </source>
</evidence>
<comment type="similarity">
    <text evidence="2">Belongs to the CDP-alcohol phosphatidyltransferase class-I family.</text>
</comment>
<dbReference type="Pfam" id="PF01467">
    <property type="entry name" value="CTP_transf_like"/>
    <property type="match status" value="1"/>
</dbReference>
<dbReference type="InterPro" id="IPR048254">
    <property type="entry name" value="CDP_ALCOHOL_P_TRANSF_CS"/>
</dbReference>
<dbReference type="GO" id="GO:0008654">
    <property type="term" value="P:phospholipid biosynthetic process"/>
    <property type="evidence" value="ECO:0007669"/>
    <property type="project" value="InterPro"/>
</dbReference>
<keyword evidence="4" id="KW-1133">Transmembrane helix</keyword>
<dbReference type="AlphaFoldDB" id="A0A7W4TIJ7"/>
<evidence type="ECO:0000256" key="2">
    <source>
        <dbReference type="RuleBase" id="RU003750"/>
    </source>
</evidence>
<keyword evidence="4" id="KW-0812">Transmembrane</keyword>
<dbReference type="PROSITE" id="PS00379">
    <property type="entry name" value="CDP_ALCOHOL_P_TRANSF"/>
    <property type="match status" value="1"/>
</dbReference>
<reference evidence="6 7" key="2">
    <citation type="submission" date="2020-08" db="EMBL/GenBank/DDBJ databases">
        <authorList>
            <person name="Partida-Martinez L."/>
            <person name="Huntemann M."/>
            <person name="Clum A."/>
            <person name="Wang J."/>
            <person name="Palaniappan K."/>
            <person name="Ritter S."/>
            <person name="Chen I.-M."/>
            <person name="Stamatis D."/>
            <person name="Reddy T."/>
            <person name="O'Malley R."/>
            <person name="Daum C."/>
            <person name="Shapiro N."/>
            <person name="Ivanova N."/>
            <person name="Kyrpides N."/>
            <person name="Woyke T."/>
        </authorList>
    </citation>
    <scope>NUCLEOTIDE SEQUENCE [LARGE SCALE GENOMIC DNA]</scope>
    <source>
        <strain evidence="6 7">AS2.23</strain>
    </source>
</reference>
<dbReference type="RefSeq" id="WP_183390185.1">
    <property type="nucleotide sequence ID" value="NZ_JACHVY010000001.1"/>
</dbReference>
<feature type="transmembrane region" description="Helical" evidence="4">
    <location>
        <begin position="354"/>
        <end position="372"/>
    </location>
</feature>
<dbReference type="GO" id="GO:0016780">
    <property type="term" value="F:phosphotransferase activity, for other substituted phosphate groups"/>
    <property type="evidence" value="ECO:0007669"/>
    <property type="project" value="InterPro"/>
</dbReference>
<evidence type="ECO:0000256" key="1">
    <source>
        <dbReference type="ARBA" id="ARBA00022679"/>
    </source>
</evidence>
<sequence>MPDRQPTRSPQHARGHRPADGRVGFATGAFDLFDATQLHLLEDASSRCDLLCVGVTTDELAERLHGVRPVVPFSERLLIVSELRCVDVAVAVEHTDALELWESLRFDELFVDDRAPADPATEDRLLEIGVDVTHLHTAASAGPDAAGEPDASVRTHHQRLRTAQKPSRGVSLYSSRVNRPAGRWLAALAATLRMTPDQLTWASALVSLVGVSLVALPEPSPLTGVLAALVLAAAFALDSADGQLARLTGGGSAAGEWLDHVVDCAVKICLHSAVLVAWYRTGVPAGWLLVPLLFVLASLVLFQGGTLAAKLLEARSSTRTPATGAGRLSPVLLLPVDHGVISAAFLLWGFPRLFAPVYLALALAHVAVLLALSRHWYRQLSRDGAP</sequence>
<feature type="domain" description="Cytidyltransferase-like" evidence="5">
    <location>
        <begin position="26"/>
        <end position="114"/>
    </location>
</feature>
<dbReference type="Gene3D" id="3.40.50.620">
    <property type="entry name" value="HUPs"/>
    <property type="match status" value="1"/>
</dbReference>
<dbReference type="GO" id="GO:0016779">
    <property type="term" value="F:nucleotidyltransferase activity"/>
    <property type="evidence" value="ECO:0007669"/>
    <property type="project" value="UniProtKB-KW"/>
</dbReference>
<organism evidence="6 7">
    <name type="scientific">Kineococcus radiotolerans</name>
    <dbReference type="NCBI Taxonomy" id="131568"/>
    <lineage>
        <taxon>Bacteria</taxon>
        <taxon>Bacillati</taxon>
        <taxon>Actinomycetota</taxon>
        <taxon>Actinomycetes</taxon>
        <taxon>Kineosporiales</taxon>
        <taxon>Kineosporiaceae</taxon>
        <taxon>Kineococcus</taxon>
    </lineage>
</organism>
<protein>
    <submittedName>
        <fullName evidence="6">Phosphatidylglycerophosphate synthase/glycerol-3-phosphate cytidylyltransferase-like family protein</fullName>
    </submittedName>
</protein>
<dbReference type="InterPro" id="IPR043130">
    <property type="entry name" value="CDP-OH_PTrfase_TM_dom"/>
</dbReference>
<name>A0A7W4TIJ7_KINRA</name>
<reference evidence="6 7" key="1">
    <citation type="submission" date="2020-08" db="EMBL/GenBank/DDBJ databases">
        <title>The Agave Microbiome: Exploring the role of microbial communities in plant adaptations to desert environments.</title>
        <authorList>
            <person name="Partida-Martinez L.P."/>
        </authorList>
    </citation>
    <scope>NUCLEOTIDE SEQUENCE [LARGE SCALE GENOMIC DNA]</scope>
    <source>
        <strain evidence="6 7">AS2.23</strain>
    </source>
</reference>
<evidence type="ECO:0000256" key="4">
    <source>
        <dbReference type="SAM" id="Phobius"/>
    </source>
</evidence>
<dbReference type="Gene3D" id="1.20.120.1760">
    <property type="match status" value="1"/>
</dbReference>
<keyword evidence="6" id="KW-0548">Nucleotidyltransferase</keyword>
<evidence type="ECO:0000313" key="7">
    <source>
        <dbReference type="Proteomes" id="UP000533269"/>
    </source>
</evidence>
<proteinExistence type="inferred from homology"/>
<dbReference type="InterPro" id="IPR000462">
    <property type="entry name" value="CDP-OH_P_trans"/>
</dbReference>
<keyword evidence="1 2" id="KW-0808">Transferase</keyword>
<feature type="region of interest" description="Disordered" evidence="3">
    <location>
        <begin position="1"/>
        <end position="21"/>
    </location>
</feature>
<dbReference type="Proteomes" id="UP000533269">
    <property type="component" value="Unassembled WGS sequence"/>
</dbReference>